<feature type="region of interest" description="Disordered" evidence="1">
    <location>
        <begin position="828"/>
        <end position="891"/>
    </location>
</feature>
<accession>A0AAW1K263</accession>
<keyword evidence="4" id="KW-1185">Reference proteome</keyword>
<feature type="compositionally biased region" description="Polar residues" evidence="1">
    <location>
        <begin position="698"/>
        <end position="709"/>
    </location>
</feature>
<feature type="region of interest" description="Disordered" evidence="1">
    <location>
        <begin position="92"/>
        <end position="111"/>
    </location>
</feature>
<keyword evidence="2" id="KW-0732">Signal</keyword>
<evidence type="ECO:0000256" key="1">
    <source>
        <dbReference type="SAM" id="MobiDB-lite"/>
    </source>
</evidence>
<dbReference type="AlphaFoldDB" id="A0AAW1K263"/>
<feature type="signal peptide" evidence="2">
    <location>
        <begin position="1"/>
        <end position="22"/>
    </location>
</feature>
<organism evidence="3 4">
    <name type="scientific">Popillia japonica</name>
    <name type="common">Japanese beetle</name>
    <dbReference type="NCBI Taxonomy" id="7064"/>
    <lineage>
        <taxon>Eukaryota</taxon>
        <taxon>Metazoa</taxon>
        <taxon>Ecdysozoa</taxon>
        <taxon>Arthropoda</taxon>
        <taxon>Hexapoda</taxon>
        <taxon>Insecta</taxon>
        <taxon>Pterygota</taxon>
        <taxon>Neoptera</taxon>
        <taxon>Endopterygota</taxon>
        <taxon>Coleoptera</taxon>
        <taxon>Polyphaga</taxon>
        <taxon>Scarabaeiformia</taxon>
        <taxon>Scarabaeidae</taxon>
        <taxon>Rutelinae</taxon>
        <taxon>Popillia</taxon>
    </lineage>
</organism>
<protein>
    <submittedName>
        <fullName evidence="3">Uncharacterized protein</fullName>
    </submittedName>
</protein>
<sequence>MPPVRWKFIAVTILYFVHIVLAARTSKDLVDDGWKPIIGHTSSPTFDVKNAKYYQTSKNEKSSLQESIAMDIKQSYVITSPKPTATLSTSNIDNQHGHTHFNKMSASSKQQTTYATAPGFNGQKPTNLITHRSQTKLRKVPVMGKHHLSLGMDGKRIVKPFRVQSTAYSQKDEVLAPAPSTNLGSYAFFNPALGPIKTRPPQHPNIDYLNHFSSQNSDLFQFQRLPIQQYTLPKIQAQNDVHYTFQAQNDEYTRNLVPPPPSKQYIEKEKTKEKPIVFKQKEQTKAATDSSQNNKRPVVSDTALFQVPPPYHQTTYYIPASNEQAVDVQVTKENIKEFHNNIPYQQQQQQQQPDLIYNSQFANYQFTKKPTEVPMLPTYEVTEEKDWHEIPPSYQQQFFQDVKHLNKIKPSEVKHQNENIGLFLPTPVKPSGAIPTSPTEADISTIFTELSQKINRQKNILDPTFFNIKEVSTHYPILGRPSTAQFSVQYSLPVQDNADDSNEITTIKPRERVKIKEINTSTEIQTTTTSIPIPTRDWQQKRRPGHRRRRPVNRTRLTSEEPSTTTEDYNIQREVEQTTVKQRRRRPVQMQKTTEAPTVIENVTKRIRYRQRVRPTAISTDEEMPHNHKISFTEDVSQPIRGSYNYKASEVRKRPLTQPNSNSNEDIVDEEYSTSVGYKPLEPIRNKGTKPYKYYSDSQIQQNKYQSDATSEETSEEIYESDRITTSEEPTTITTTITSEFITNPINKNIQDDSISIKEIYTDVPESSEEETTLATTTASTTTPITTTVEPKTTTKSNRFRRPIHYKPPRPKFSVKDYHQRLNQYISSTETPKLISETTRMRYRTRRPLPKQEDQPETTETPRKRFIPKSHRQPTASESKDEPVETSIKTINSRIRPFGKYRSTTTTETTTTQKISIKPHIFNTLRRPPPISLKERIQSKYNRSNSTEKNVKSEENVEENETEVATTEILEATHNTEIPTTSKIITTIITTTNEPDPEVIDDEDDDVNDMEIFKNDALLQSQRVSDLTSSTQNQYDTPGMFKSVSPNARKVPNYFALATEDPILPIEAFFPNINKEKFS</sequence>
<feature type="region of interest" description="Disordered" evidence="1">
    <location>
        <begin position="646"/>
        <end position="671"/>
    </location>
</feature>
<name>A0AAW1K263_POPJA</name>
<dbReference type="EMBL" id="JASPKY010000272">
    <property type="protein sequence ID" value="KAK9711832.1"/>
    <property type="molecule type" value="Genomic_DNA"/>
</dbReference>
<proteinExistence type="predicted"/>
<evidence type="ECO:0000313" key="4">
    <source>
        <dbReference type="Proteomes" id="UP001458880"/>
    </source>
</evidence>
<comment type="caution">
    <text evidence="3">The sequence shown here is derived from an EMBL/GenBank/DDBJ whole genome shotgun (WGS) entry which is preliminary data.</text>
</comment>
<feature type="region of interest" description="Disordered" evidence="1">
    <location>
        <begin position="940"/>
        <end position="960"/>
    </location>
</feature>
<reference evidence="3 4" key="1">
    <citation type="journal article" date="2024" name="BMC Genomics">
        <title>De novo assembly and annotation of Popillia japonica's genome with initial clues to its potential as an invasive pest.</title>
        <authorList>
            <person name="Cucini C."/>
            <person name="Boschi S."/>
            <person name="Funari R."/>
            <person name="Cardaioli E."/>
            <person name="Iannotti N."/>
            <person name="Marturano G."/>
            <person name="Paoli F."/>
            <person name="Bruttini M."/>
            <person name="Carapelli A."/>
            <person name="Frati F."/>
            <person name="Nardi F."/>
        </authorList>
    </citation>
    <scope>NUCLEOTIDE SEQUENCE [LARGE SCALE GENOMIC DNA]</scope>
    <source>
        <strain evidence="3">DMR45628</strain>
    </source>
</reference>
<feature type="region of interest" description="Disordered" evidence="1">
    <location>
        <begin position="535"/>
        <end position="568"/>
    </location>
</feature>
<gene>
    <name evidence="3" type="ORF">QE152_g25227</name>
</gene>
<feature type="region of interest" description="Disordered" evidence="1">
    <location>
        <begin position="698"/>
        <end position="728"/>
    </location>
</feature>
<evidence type="ECO:0000313" key="3">
    <source>
        <dbReference type="EMBL" id="KAK9711832.1"/>
    </source>
</evidence>
<evidence type="ECO:0000256" key="2">
    <source>
        <dbReference type="SAM" id="SignalP"/>
    </source>
</evidence>
<feature type="compositionally biased region" description="Acidic residues" evidence="1">
    <location>
        <begin position="710"/>
        <end position="719"/>
    </location>
</feature>
<feature type="compositionally biased region" description="Polar residues" evidence="1">
    <location>
        <begin position="102"/>
        <end position="111"/>
    </location>
</feature>
<feature type="compositionally biased region" description="Basic residues" evidence="1">
    <location>
        <begin position="541"/>
        <end position="553"/>
    </location>
</feature>
<dbReference type="Proteomes" id="UP001458880">
    <property type="component" value="Unassembled WGS sequence"/>
</dbReference>
<feature type="chain" id="PRO_5043497685" evidence="2">
    <location>
        <begin position="23"/>
        <end position="1079"/>
    </location>
</feature>